<dbReference type="Proteomes" id="UP000828251">
    <property type="component" value="Unassembled WGS sequence"/>
</dbReference>
<reference evidence="2 3" key="1">
    <citation type="journal article" date="2021" name="Plant Biotechnol. J.">
        <title>Multi-omics assisted identification of the key and species-specific regulatory components of drought-tolerant mechanisms in Gossypium stocksii.</title>
        <authorList>
            <person name="Yu D."/>
            <person name="Ke L."/>
            <person name="Zhang D."/>
            <person name="Wu Y."/>
            <person name="Sun Y."/>
            <person name="Mei J."/>
            <person name="Sun J."/>
            <person name="Sun Y."/>
        </authorList>
    </citation>
    <scope>NUCLEOTIDE SEQUENCE [LARGE SCALE GENOMIC DNA]</scope>
    <source>
        <strain evidence="3">cv. E1</strain>
        <tissue evidence="2">Leaf</tissue>
    </source>
</reference>
<name>A0A9D3ZQM8_9ROSI</name>
<evidence type="ECO:0000313" key="2">
    <source>
        <dbReference type="EMBL" id="KAH1056482.1"/>
    </source>
</evidence>
<proteinExistence type="predicted"/>
<gene>
    <name evidence="2" type="ORF">J1N35_034547</name>
</gene>
<feature type="region of interest" description="Disordered" evidence="1">
    <location>
        <begin position="95"/>
        <end position="115"/>
    </location>
</feature>
<dbReference type="EMBL" id="JAIQCV010000010">
    <property type="protein sequence ID" value="KAH1056482.1"/>
    <property type="molecule type" value="Genomic_DNA"/>
</dbReference>
<evidence type="ECO:0000256" key="1">
    <source>
        <dbReference type="SAM" id="MobiDB-lite"/>
    </source>
</evidence>
<dbReference type="AlphaFoldDB" id="A0A9D3ZQM8"/>
<comment type="caution">
    <text evidence="2">The sequence shown here is derived from an EMBL/GenBank/DDBJ whole genome shotgun (WGS) entry which is preliminary data.</text>
</comment>
<accession>A0A9D3ZQM8</accession>
<evidence type="ECO:0000313" key="3">
    <source>
        <dbReference type="Proteomes" id="UP000828251"/>
    </source>
</evidence>
<keyword evidence="3" id="KW-1185">Reference proteome</keyword>
<organism evidence="2 3">
    <name type="scientific">Gossypium stocksii</name>
    <dbReference type="NCBI Taxonomy" id="47602"/>
    <lineage>
        <taxon>Eukaryota</taxon>
        <taxon>Viridiplantae</taxon>
        <taxon>Streptophyta</taxon>
        <taxon>Embryophyta</taxon>
        <taxon>Tracheophyta</taxon>
        <taxon>Spermatophyta</taxon>
        <taxon>Magnoliopsida</taxon>
        <taxon>eudicotyledons</taxon>
        <taxon>Gunneridae</taxon>
        <taxon>Pentapetalae</taxon>
        <taxon>rosids</taxon>
        <taxon>malvids</taxon>
        <taxon>Malvales</taxon>
        <taxon>Malvaceae</taxon>
        <taxon>Malvoideae</taxon>
        <taxon>Gossypium</taxon>
    </lineage>
</organism>
<protein>
    <submittedName>
        <fullName evidence="2">Uncharacterized protein</fullName>
    </submittedName>
</protein>
<sequence length="147" mass="16477">MIFNSPRCLQNSLNQLYDAFKIRGARGLEAMVQVHISSGSPYLELYVEFARTNEGPWRGMESTSSSWHSEVDFGCFDNNTIRDDVLPTASTCERASNMENVGGGPGDDDEENPLFTSYSPLVHMHNVDLSEEDELEFAELPHRSEAI</sequence>